<evidence type="ECO:0000256" key="2">
    <source>
        <dbReference type="ARBA" id="ARBA00022741"/>
    </source>
</evidence>
<evidence type="ECO:0000256" key="5">
    <source>
        <dbReference type="SAM" id="MobiDB-lite"/>
    </source>
</evidence>
<keyword evidence="8" id="KW-1185">Reference proteome</keyword>
<dbReference type="KEGG" id="hoh:Hoch_2641"/>
<dbReference type="InterPro" id="IPR008271">
    <property type="entry name" value="Ser/Thr_kinase_AS"/>
</dbReference>
<keyword evidence="1" id="KW-0808">Transferase</keyword>
<dbReference type="GO" id="GO:0004674">
    <property type="term" value="F:protein serine/threonine kinase activity"/>
    <property type="evidence" value="ECO:0007669"/>
    <property type="project" value="UniProtKB-KW"/>
</dbReference>
<dbReference type="PANTHER" id="PTHR43289">
    <property type="entry name" value="MITOGEN-ACTIVATED PROTEIN KINASE KINASE KINASE 20-RELATED"/>
    <property type="match status" value="1"/>
</dbReference>
<dbReference type="Pfam" id="PF00069">
    <property type="entry name" value="Pkinase"/>
    <property type="match status" value="1"/>
</dbReference>
<sequence length="382" mass="40484">MRSTGHRNQSDAADAADAAGAADEPAADSSAPGPAADGSAADGSRAARSRSSLSAAASGAAATRDCRNGRVSSPGLGLDIGELVREYEIRESLACGGFGAVYRAEHQIIGRQVAIKVLHADLVQSDEAVERFMREARAVSTLDQPNIVAMYDLGTLADGRPYQIMELVPGEDLGKLLARCGRLSPERAFAVLDPLCLALHAAHEHGIVHRDVKASNVMVDTATEPWGVKLLDFGIAKLLTPPADCWRTMPGRPSPELSARARAHPRPGGAWETSDGSVLGTPHAMAPEQIRGEPVDHRADIYALGVMLFQILTGRPPFLQTRAQQVYEQHLSAEPPAPSWLAPVAPAFDALVLRAMAKDPLERFSTAAQLRVSLSAAVRGLV</sequence>
<dbReference type="HOGENOM" id="CLU_000288_63_44_7"/>
<evidence type="ECO:0000256" key="3">
    <source>
        <dbReference type="ARBA" id="ARBA00022777"/>
    </source>
</evidence>
<dbReference type="eggNOG" id="COG0515">
    <property type="taxonomic scope" value="Bacteria"/>
</dbReference>
<dbReference type="Proteomes" id="UP000001880">
    <property type="component" value="Chromosome"/>
</dbReference>
<dbReference type="STRING" id="502025.Hoch_2641"/>
<gene>
    <name evidence="7" type="ordered locus">Hoch_2641</name>
</gene>
<dbReference type="Gene3D" id="3.30.200.20">
    <property type="entry name" value="Phosphorylase Kinase, domain 1"/>
    <property type="match status" value="1"/>
</dbReference>
<evidence type="ECO:0000313" key="8">
    <source>
        <dbReference type="Proteomes" id="UP000001880"/>
    </source>
</evidence>
<evidence type="ECO:0000256" key="1">
    <source>
        <dbReference type="ARBA" id="ARBA00022679"/>
    </source>
</evidence>
<feature type="domain" description="Protein kinase" evidence="6">
    <location>
        <begin position="87"/>
        <end position="378"/>
    </location>
</feature>
<dbReference type="GO" id="GO:0005524">
    <property type="term" value="F:ATP binding"/>
    <property type="evidence" value="ECO:0007669"/>
    <property type="project" value="UniProtKB-KW"/>
</dbReference>
<feature type="region of interest" description="Disordered" evidence="5">
    <location>
        <begin position="1"/>
        <end position="52"/>
    </location>
</feature>
<dbReference type="PANTHER" id="PTHR43289:SF30">
    <property type="entry name" value="NON-SPECIFIC SERINE_THREONINE PROTEIN KINASE"/>
    <property type="match status" value="1"/>
</dbReference>
<reference evidence="7 8" key="1">
    <citation type="journal article" date="2010" name="Stand. Genomic Sci.">
        <title>Complete genome sequence of Haliangium ochraceum type strain (SMP-2).</title>
        <authorList>
            <consortium name="US DOE Joint Genome Institute (JGI-PGF)"/>
            <person name="Ivanova N."/>
            <person name="Daum C."/>
            <person name="Lang E."/>
            <person name="Abt B."/>
            <person name="Kopitz M."/>
            <person name="Saunders E."/>
            <person name="Lapidus A."/>
            <person name="Lucas S."/>
            <person name="Glavina Del Rio T."/>
            <person name="Nolan M."/>
            <person name="Tice H."/>
            <person name="Copeland A."/>
            <person name="Cheng J.F."/>
            <person name="Chen F."/>
            <person name="Bruce D."/>
            <person name="Goodwin L."/>
            <person name="Pitluck S."/>
            <person name="Mavromatis K."/>
            <person name="Pati A."/>
            <person name="Mikhailova N."/>
            <person name="Chen A."/>
            <person name="Palaniappan K."/>
            <person name="Land M."/>
            <person name="Hauser L."/>
            <person name="Chang Y.J."/>
            <person name="Jeffries C.D."/>
            <person name="Detter J.C."/>
            <person name="Brettin T."/>
            <person name="Rohde M."/>
            <person name="Goker M."/>
            <person name="Bristow J."/>
            <person name="Markowitz V."/>
            <person name="Eisen J.A."/>
            <person name="Hugenholtz P."/>
            <person name="Kyrpides N.C."/>
            <person name="Klenk H.P."/>
        </authorList>
    </citation>
    <scope>NUCLEOTIDE SEQUENCE [LARGE SCALE GENOMIC DNA]</scope>
    <source>
        <strain evidence="8">DSM 14365 / CIP 107738 / JCM 11303 / AJ 13395 / SMP-2</strain>
    </source>
</reference>
<dbReference type="SMART" id="SM00220">
    <property type="entry name" value="S_TKc"/>
    <property type="match status" value="1"/>
</dbReference>
<dbReference type="InterPro" id="IPR011009">
    <property type="entry name" value="Kinase-like_dom_sf"/>
</dbReference>
<proteinExistence type="predicted"/>
<keyword evidence="4" id="KW-0067">ATP-binding</keyword>
<dbReference type="EMBL" id="CP001804">
    <property type="protein sequence ID" value="ACY15173.1"/>
    <property type="molecule type" value="Genomic_DNA"/>
</dbReference>
<dbReference type="OrthoDB" id="9779541at2"/>
<accession>D0LLZ5</accession>
<dbReference type="AlphaFoldDB" id="D0LLZ5"/>
<protein>
    <submittedName>
        <fullName evidence="7">Serine/threonine protein kinase</fullName>
    </submittedName>
</protein>
<feature type="compositionally biased region" description="Low complexity" evidence="5">
    <location>
        <begin position="10"/>
        <end position="52"/>
    </location>
</feature>
<organism evidence="7 8">
    <name type="scientific">Haliangium ochraceum (strain DSM 14365 / JCM 11303 / SMP-2)</name>
    <dbReference type="NCBI Taxonomy" id="502025"/>
    <lineage>
        <taxon>Bacteria</taxon>
        <taxon>Pseudomonadati</taxon>
        <taxon>Myxococcota</taxon>
        <taxon>Polyangia</taxon>
        <taxon>Haliangiales</taxon>
        <taxon>Kofleriaceae</taxon>
        <taxon>Haliangium</taxon>
    </lineage>
</organism>
<name>D0LLZ5_HALO1</name>
<dbReference type="InterPro" id="IPR000719">
    <property type="entry name" value="Prot_kinase_dom"/>
</dbReference>
<keyword evidence="7" id="KW-0723">Serine/threonine-protein kinase</keyword>
<keyword evidence="3 7" id="KW-0418">Kinase</keyword>
<dbReference type="RefSeq" id="WP_012827781.1">
    <property type="nucleotide sequence ID" value="NC_013440.1"/>
</dbReference>
<dbReference type="CDD" id="cd14014">
    <property type="entry name" value="STKc_PknB_like"/>
    <property type="match status" value="1"/>
</dbReference>
<feature type="region of interest" description="Disordered" evidence="5">
    <location>
        <begin position="255"/>
        <end position="279"/>
    </location>
</feature>
<evidence type="ECO:0000256" key="4">
    <source>
        <dbReference type="ARBA" id="ARBA00022840"/>
    </source>
</evidence>
<dbReference type="PROSITE" id="PS00108">
    <property type="entry name" value="PROTEIN_KINASE_ST"/>
    <property type="match status" value="1"/>
</dbReference>
<dbReference type="PROSITE" id="PS50011">
    <property type="entry name" value="PROTEIN_KINASE_DOM"/>
    <property type="match status" value="1"/>
</dbReference>
<dbReference type="Gene3D" id="1.10.510.10">
    <property type="entry name" value="Transferase(Phosphotransferase) domain 1"/>
    <property type="match status" value="1"/>
</dbReference>
<evidence type="ECO:0000259" key="6">
    <source>
        <dbReference type="PROSITE" id="PS50011"/>
    </source>
</evidence>
<keyword evidence="2" id="KW-0547">Nucleotide-binding</keyword>
<dbReference type="SUPFAM" id="SSF56112">
    <property type="entry name" value="Protein kinase-like (PK-like)"/>
    <property type="match status" value="1"/>
</dbReference>
<evidence type="ECO:0000313" key="7">
    <source>
        <dbReference type="EMBL" id="ACY15173.1"/>
    </source>
</evidence>